<dbReference type="SUPFAM" id="SSF47789">
    <property type="entry name" value="C-terminal domain of RNA polymerase alpha subunit"/>
    <property type="match status" value="1"/>
</dbReference>
<dbReference type="HAMAP" id="MF_00059">
    <property type="entry name" value="RNApol_bact_RpoA"/>
    <property type="match status" value="1"/>
</dbReference>
<dbReference type="GO" id="GO:0000428">
    <property type="term" value="C:DNA-directed RNA polymerase complex"/>
    <property type="evidence" value="ECO:0007669"/>
    <property type="project" value="UniProtKB-KW"/>
</dbReference>
<dbReference type="GO" id="GO:0003677">
    <property type="term" value="F:DNA binding"/>
    <property type="evidence" value="ECO:0007669"/>
    <property type="project" value="UniProtKB-UniRule"/>
</dbReference>
<accession>A0A5C1A4P8</accession>
<organism evidence="13 14">
    <name type="scientific">Limnoglobus roseus</name>
    <dbReference type="NCBI Taxonomy" id="2598579"/>
    <lineage>
        <taxon>Bacteria</taxon>
        <taxon>Pseudomonadati</taxon>
        <taxon>Planctomycetota</taxon>
        <taxon>Planctomycetia</taxon>
        <taxon>Gemmatales</taxon>
        <taxon>Gemmataceae</taxon>
        <taxon>Limnoglobus</taxon>
    </lineage>
</organism>
<evidence type="ECO:0000256" key="3">
    <source>
        <dbReference type="ARBA" id="ARBA00015972"/>
    </source>
</evidence>
<comment type="catalytic activity">
    <reaction evidence="10 11">
        <text>RNA(n) + a ribonucleoside 5'-triphosphate = RNA(n+1) + diphosphate</text>
        <dbReference type="Rhea" id="RHEA:21248"/>
        <dbReference type="Rhea" id="RHEA-COMP:14527"/>
        <dbReference type="Rhea" id="RHEA-COMP:17342"/>
        <dbReference type="ChEBI" id="CHEBI:33019"/>
        <dbReference type="ChEBI" id="CHEBI:61557"/>
        <dbReference type="ChEBI" id="CHEBI:140395"/>
        <dbReference type="EC" id="2.7.7.6"/>
    </reaction>
</comment>
<sequence>MAADGKLTRTVFEGMCFVRIRWRGLELPNRVASERPSLTDTYGKFHAEPFERGFGMTVGNSLRRILLSSLEGSSVTRVKIQGVQHEISTIPGIVEDVTDIILNIKSLVVKNTSDQPKVIRIDRHQKGVVKAADLQHDETVQILNPEHHICTMTDDVPFVVELTVENGRGYRTADENSGKEREIGVIPVDSSFSPVVRVKYDIEETRVGQRTNYDRLVMEIWTNGTVGPQMALVEAAKILRKHLNPFIQYSEPGPEVSLEEGPIEIGPAAGAGVDMELERKLNMSLAELELSVRATNCLESEGIASVRDLVMRSEEELLEVRNFGETTLKEVAIKLKERGLHLGMKVPQRR</sequence>
<dbReference type="GO" id="GO:0046983">
    <property type="term" value="F:protein dimerization activity"/>
    <property type="evidence" value="ECO:0007669"/>
    <property type="project" value="InterPro"/>
</dbReference>
<evidence type="ECO:0000256" key="5">
    <source>
        <dbReference type="ARBA" id="ARBA00022679"/>
    </source>
</evidence>
<feature type="region of interest" description="Alpha C-terminal domain (alpha-CTD)" evidence="11">
    <location>
        <begin position="277"/>
        <end position="350"/>
    </location>
</feature>
<keyword evidence="7 11" id="KW-0804">Transcription</keyword>
<evidence type="ECO:0000256" key="6">
    <source>
        <dbReference type="ARBA" id="ARBA00022695"/>
    </source>
</evidence>
<keyword evidence="5 11" id="KW-0808">Transferase</keyword>
<comment type="function">
    <text evidence="11">DNA-dependent RNA polymerase catalyzes the transcription of DNA into RNA using the four ribonucleoside triphosphates as substrates.</text>
</comment>
<feature type="domain" description="DNA-directed RNA polymerase RpoA/D/Rpb3-type" evidence="12">
    <location>
        <begin position="42"/>
        <end position="249"/>
    </location>
</feature>
<dbReference type="SUPFAM" id="SSF55257">
    <property type="entry name" value="RBP11-like subunits of RNA polymerase"/>
    <property type="match status" value="1"/>
</dbReference>
<dbReference type="EMBL" id="CP042425">
    <property type="protein sequence ID" value="QEL13377.1"/>
    <property type="molecule type" value="Genomic_DNA"/>
</dbReference>
<dbReference type="CDD" id="cd06928">
    <property type="entry name" value="RNAP_alpha_NTD"/>
    <property type="match status" value="1"/>
</dbReference>
<dbReference type="Gene3D" id="2.170.120.12">
    <property type="entry name" value="DNA-directed RNA polymerase, insert domain"/>
    <property type="match status" value="1"/>
</dbReference>
<evidence type="ECO:0000256" key="10">
    <source>
        <dbReference type="ARBA" id="ARBA00048552"/>
    </source>
</evidence>
<dbReference type="InterPro" id="IPR036603">
    <property type="entry name" value="RBP11-like"/>
</dbReference>
<dbReference type="KEGG" id="lrs:PX52LOC_00231"/>
<dbReference type="Pfam" id="PF03118">
    <property type="entry name" value="RNA_pol_A_CTD"/>
    <property type="match status" value="1"/>
</dbReference>
<dbReference type="Gene3D" id="3.30.1360.10">
    <property type="entry name" value="RNA polymerase, RBP11-like subunit"/>
    <property type="match status" value="1"/>
</dbReference>
<dbReference type="SMART" id="SM00662">
    <property type="entry name" value="RPOLD"/>
    <property type="match status" value="1"/>
</dbReference>
<dbReference type="NCBIfam" id="NF003519">
    <property type="entry name" value="PRK05182.2-5"/>
    <property type="match status" value="1"/>
</dbReference>
<proteinExistence type="inferred from homology"/>
<dbReference type="EC" id="2.7.7.6" evidence="2 11"/>
<dbReference type="Proteomes" id="UP000324974">
    <property type="component" value="Chromosome"/>
</dbReference>
<evidence type="ECO:0000256" key="11">
    <source>
        <dbReference type="HAMAP-Rule" id="MF_00059"/>
    </source>
</evidence>
<keyword evidence="14" id="KW-1185">Reference proteome</keyword>
<evidence type="ECO:0000256" key="9">
    <source>
        <dbReference type="ARBA" id="ARBA00033070"/>
    </source>
</evidence>
<dbReference type="SUPFAM" id="SSF56553">
    <property type="entry name" value="Insert subdomain of RNA polymerase alpha subunit"/>
    <property type="match status" value="1"/>
</dbReference>
<name>A0A5C1A4P8_9BACT</name>
<evidence type="ECO:0000259" key="12">
    <source>
        <dbReference type="SMART" id="SM00662"/>
    </source>
</evidence>
<dbReference type="AlphaFoldDB" id="A0A5C1A4P8"/>
<dbReference type="Pfam" id="PF01000">
    <property type="entry name" value="RNA_pol_A_bac"/>
    <property type="match status" value="1"/>
</dbReference>
<keyword evidence="4 11" id="KW-0240">DNA-directed RNA polymerase</keyword>
<evidence type="ECO:0000256" key="4">
    <source>
        <dbReference type="ARBA" id="ARBA00022478"/>
    </source>
</evidence>
<dbReference type="Pfam" id="PF01193">
    <property type="entry name" value="RNA_pol_L"/>
    <property type="match status" value="1"/>
</dbReference>
<evidence type="ECO:0000313" key="13">
    <source>
        <dbReference type="EMBL" id="QEL13377.1"/>
    </source>
</evidence>
<evidence type="ECO:0000256" key="8">
    <source>
        <dbReference type="ARBA" id="ARBA00032524"/>
    </source>
</evidence>
<dbReference type="InterPro" id="IPR011262">
    <property type="entry name" value="DNA-dir_RNA_pol_insert"/>
</dbReference>
<dbReference type="GO" id="GO:0006351">
    <property type="term" value="P:DNA-templated transcription"/>
    <property type="evidence" value="ECO:0007669"/>
    <property type="project" value="UniProtKB-UniRule"/>
</dbReference>
<dbReference type="GO" id="GO:0005737">
    <property type="term" value="C:cytoplasm"/>
    <property type="evidence" value="ECO:0007669"/>
    <property type="project" value="UniProtKB-ARBA"/>
</dbReference>
<comment type="subunit">
    <text evidence="11">Homodimer. The RNAP catalytic core consists of 2 alpha, 1 beta, 1 beta' and 1 omega subunit. When a sigma factor is associated with the core the holoenzyme is formed, which can initiate transcription.</text>
</comment>
<dbReference type="Gene3D" id="1.10.150.20">
    <property type="entry name" value="5' to 3' exonuclease, C-terminal subdomain"/>
    <property type="match status" value="1"/>
</dbReference>
<dbReference type="InterPro" id="IPR011773">
    <property type="entry name" value="DNA-dir_RpoA"/>
</dbReference>
<gene>
    <name evidence="11" type="primary">rpoA</name>
    <name evidence="13" type="ORF">PX52LOC_00231</name>
</gene>
<feature type="region of interest" description="Alpha N-terminal domain (alpha-NTD)" evidence="11">
    <location>
        <begin position="1"/>
        <end position="250"/>
    </location>
</feature>
<evidence type="ECO:0000313" key="14">
    <source>
        <dbReference type="Proteomes" id="UP000324974"/>
    </source>
</evidence>
<keyword evidence="6 11" id="KW-0548">Nucleotidyltransferase</keyword>
<dbReference type="NCBIfam" id="TIGR02027">
    <property type="entry name" value="rpoA"/>
    <property type="match status" value="1"/>
</dbReference>
<reference evidence="14" key="1">
    <citation type="submission" date="2019-08" db="EMBL/GenBank/DDBJ databases">
        <title>Limnoglobus roseus gen. nov., sp. nov., a novel freshwater planctomycete with a giant genome from the family Gemmataceae.</title>
        <authorList>
            <person name="Kulichevskaya I.S."/>
            <person name="Naumoff D.G."/>
            <person name="Miroshnikov K."/>
            <person name="Ivanova A."/>
            <person name="Philippov D.A."/>
            <person name="Hakobyan A."/>
            <person name="Rijpstra I.C."/>
            <person name="Sinninghe Damste J.S."/>
            <person name="Liesack W."/>
            <person name="Dedysh S.N."/>
        </authorList>
    </citation>
    <scope>NUCLEOTIDE SEQUENCE [LARGE SCALE GENOMIC DNA]</scope>
    <source>
        <strain evidence="14">PX52</strain>
    </source>
</reference>
<dbReference type="InterPro" id="IPR011263">
    <property type="entry name" value="DNA-dir_RNA_pol_RpoA/D/Rpb3"/>
</dbReference>
<protein>
    <recommendedName>
        <fullName evidence="3 11">DNA-directed RNA polymerase subunit alpha</fullName>
        <shortName evidence="11">RNAP subunit alpha</shortName>
        <ecNumber evidence="2 11">2.7.7.6</ecNumber>
    </recommendedName>
    <alternativeName>
        <fullName evidence="9 11">RNA polymerase subunit alpha</fullName>
    </alternativeName>
    <alternativeName>
        <fullName evidence="8 11">Transcriptase subunit alpha</fullName>
    </alternativeName>
</protein>
<dbReference type="GO" id="GO:0003899">
    <property type="term" value="F:DNA-directed RNA polymerase activity"/>
    <property type="evidence" value="ECO:0007669"/>
    <property type="project" value="UniProtKB-UniRule"/>
</dbReference>
<evidence type="ECO:0000256" key="1">
    <source>
        <dbReference type="ARBA" id="ARBA00007123"/>
    </source>
</evidence>
<dbReference type="InterPro" id="IPR011260">
    <property type="entry name" value="RNAP_asu_C"/>
</dbReference>
<evidence type="ECO:0000256" key="2">
    <source>
        <dbReference type="ARBA" id="ARBA00012418"/>
    </source>
</evidence>
<evidence type="ECO:0000256" key="7">
    <source>
        <dbReference type="ARBA" id="ARBA00023163"/>
    </source>
</evidence>
<comment type="similarity">
    <text evidence="1 11">Belongs to the RNA polymerase alpha chain family.</text>
</comment>
<dbReference type="InterPro" id="IPR036643">
    <property type="entry name" value="RNApol_insert_sf"/>
</dbReference>
<comment type="domain">
    <text evidence="11">The N-terminal domain is essential for RNAP assembly and basal transcription, whereas the C-terminal domain is involved in interaction with transcriptional regulators and with upstream promoter elements.</text>
</comment>
<dbReference type="FunFam" id="2.170.120.12:FF:000001">
    <property type="entry name" value="DNA-directed RNA polymerase subunit alpha"/>
    <property type="match status" value="1"/>
</dbReference>
<dbReference type="NCBIfam" id="NF003513">
    <property type="entry name" value="PRK05182.1-2"/>
    <property type="match status" value="1"/>
</dbReference>